<dbReference type="RefSeq" id="WP_092503987.1">
    <property type="nucleotide sequence ID" value="NZ_FOEH01000002.1"/>
</dbReference>
<evidence type="ECO:0000313" key="1">
    <source>
        <dbReference type="EMBL" id="SEQ23637.1"/>
    </source>
</evidence>
<evidence type="ECO:0000313" key="2">
    <source>
        <dbReference type="Proteomes" id="UP000198733"/>
    </source>
</evidence>
<dbReference type="Proteomes" id="UP000198733">
    <property type="component" value="Unassembled WGS sequence"/>
</dbReference>
<comment type="caution">
    <text evidence="1">The sequence shown here is derived from an EMBL/GenBank/DDBJ whole genome shotgun (WGS) entry which is preliminary data.</text>
</comment>
<sequence>MLDVIYEAFIADSLISSKVGGRIKFYEYPETADMTKTHIVIDPLDTPKPSDFADNKWLMEDFMFQIEVWSKNKTDRDMIAKRIQYIMWDLNFGNDGSGVDEYDSDLSIYRDARRYRGKSYVI</sequence>
<evidence type="ECO:0008006" key="3">
    <source>
        <dbReference type="Google" id="ProtNLM"/>
    </source>
</evidence>
<reference evidence="1 2" key="1">
    <citation type="submission" date="2016-10" db="EMBL/GenBank/DDBJ databases">
        <authorList>
            <person name="Varghese N."/>
            <person name="Submissions S."/>
        </authorList>
    </citation>
    <scope>NUCLEOTIDE SEQUENCE [LARGE SCALE GENOMIC DNA]</scope>
    <source>
        <strain evidence="1 2">CGMCC 1.7734</strain>
    </source>
</reference>
<protein>
    <recommendedName>
        <fullName evidence="3">DUF3168 domain-containing protein</fullName>
    </recommendedName>
</protein>
<name>A0A1H9EDI1_9BACI</name>
<proteinExistence type="predicted"/>
<accession>A0A1H9EDI1</accession>
<organism evidence="1 2">
    <name type="scientific">Virgibacillus subterraneus</name>
    <dbReference type="NCBI Taxonomy" id="621109"/>
    <lineage>
        <taxon>Bacteria</taxon>
        <taxon>Bacillati</taxon>
        <taxon>Bacillota</taxon>
        <taxon>Bacilli</taxon>
        <taxon>Bacillales</taxon>
        <taxon>Bacillaceae</taxon>
        <taxon>Virgibacillus</taxon>
    </lineage>
</organism>
<keyword evidence="2" id="KW-1185">Reference proteome</keyword>
<gene>
    <name evidence="1" type="ORF">SAMN05216232_1989</name>
</gene>
<dbReference type="EMBL" id="FOEH01000002">
    <property type="protein sequence ID" value="SEQ23637.1"/>
    <property type="molecule type" value="Genomic_DNA"/>
</dbReference>